<dbReference type="InterPro" id="IPR018060">
    <property type="entry name" value="HTH_AraC"/>
</dbReference>
<dbReference type="PROSITE" id="PS00374">
    <property type="entry name" value="MGMT"/>
    <property type="match status" value="1"/>
</dbReference>
<keyword evidence="13" id="KW-1185">Reference proteome</keyword>
<dbReference type="Pfam" id="PF12833">
    <property type="entry name" value="HTH_18"/>
    <property type="match status" value="1"/>
</dbReference>
<dbReference type="Pfam" id="PF01035">
    <property type="entry name" value="DNA_binding_1"/>
    <property type="match status" value="1"/>
</dbReference>
<dbReference type="SMART" id="SM00342">
    <property type="entry name" value="HTH_ARAC"/>
    <property type="match status" value="1"/>
</dbReference>
<keyword evidence="8" id="KW-0804">Transcription</keyword>
<evidence type="ECO:0000256" key="10">
    <source>
        <dbReference type="ARBA" id="ARBA00049348"/>
    </source>
</evidence>
<dbReference type="SUPFAM" id="SSF53155">
    <property type="entry name" value="Methylated DNA-protein cysteine methyltransferase domain"/>
    <property type="match status" value="1"/>
</dbReference>
<evidence type="ECO:0000256" key="4">
    <source>
        <dbReference type="ARBA" id="ARBA00022603"/>
    </source>
</evidence>
<dbReference type="RefSeq" id="WP_132545934.1">
    <property type="nucleotide sequence ID" value="NZ_SLWY01000040.1"/>
</dbReference>
<dbReference type="PANTHER" id="PTHR10815">
    <property type="entry name" value="METHYLATED-DNA--PROTEIN-CYSTEINE METHYLTRANSFERASE"/>
    <property type="match status" value="1"/>
</dbReference>
<dbReference type="Proteomes" id="UP000295765">
    <property type="component" value="Unassembled WGS sequence"/>
</dbReference>
<organism evidence="12 13">
    <name type="scientific">Plasticicumulans lactativorans</name>
    <dbReference type="NCBI Taxonomy" id="1133106"/>
    <lineage>
        <taxon>Bacteria</taxon>
        <taxon>Pseudomonadati</taxon>
        <taxon>Pseudomonadota</taxon>
        <taxon>Gammaproteobacteria</taxon>
        <taxon>Candidatus Competibacteraceae</taxon>
        <taxon>Plasticicumulans</taxon>
    </lineage>
</organism>
<evidence type="ECO:0000256" key="2">
    <source>
        <dbReference type="ARBA" id="ARBA00008711"/>
    </source>
</evidence>
<gene>
    <name evidence="12" type="ORF">EV699_1409</name>
</gene>
<dbReference type="SUPFAM" id="SSF46767">
    <property type="entry name" value="Methylated DNA-protein cysteine methyltransferase, C-terminal domain"/>
    <property type="match status" value="1"/>
</dbReference>
<evidence type="ECO:0000256" key="5">
    <source>
        <dbReference type="ARBA" id="ARBA00022679"/>
    </source>
</evidence>
<dbReference type="EC" id="2.1.1.63" evidence="3"/>
<proteinExistence type="inferred from homology"/>
<dbReference type="GO" id="GO:0032259">
    <property type="term" value="P:methylation"/>
    <property type="evidence" value="ECO:0007669"/>
    <property type="project" value="UniProtKB-KW"/>
</dbReference>
<evidence type="ECO:0000256" key="9">
    <source>
        <dbReference type="ARBA" id="ARBA00023204"/>
    </source>
</evidence>
<evidence type="ECO:0000256" key="3">
    <source>
        <dbReference type="ARBA" id="ARBA00011918"/>
    </source>
</evidence>
<evidence type="ECO:0000256" key="1">
    <source>
        <dbReference type="ARBA" id="ARBA00001286"/>
    </source>
</evidence>
<accession>A0A4R2KNN1</accession>
<evidence type="ECO:0000256" key="7">
    <source>
        <dbReference type="ARBA" id="ARBA00023015"/>
    </source>
</evidence>
<sequence length="283" mass="30413">MNEPDEANRAYRTVARAIELIRAHADRQPELAEIAQAVGLSESHLQRVFANWVGISPKRFLQYVTKEHAKRALAGTDVLSAAAACGLSGPGRLHDLLVVAEAVSPGEYRNGGVGLDIAWGMHASPFGTAFVAATPRGICRLAFVEPAEAGAECARLQAEWPHATLRHAPAEAAALLARIFDPPPQPKPLHLWIRGSNFQLQVWQALLRIPPGRLVSYGELAAYLQVPHAARAVGNAVGANPVAYLIPCHRVIRAGGEPGGYRWGLSRKRALIGWEAARSAQPA</sequence>
<dbReference type="GO" id="GO:0003700">
    <property type="term" value="F:DNA-binding transcription factor activity"/>
    <property type="evidence" value="ECO:0007669"/>
    <property type="project" value="InterPro"/>
</dbReference>
<comment type="caution">
    <text evidence="12">The sequence shown here is derived from an EMBL/GenBank/DDBJ whole genome shotgun (WGS) entry which is preliminary data.</text>
</comment>
<dbReference type="GO" id="GO:0043565">
    <property type="term" value="F:sequence-specific DNA binding"/>
    <property type="evidence" value="ECO:0007669"/>
    <property type="project" value="InterPro"/>
</dbReference>
<dbReference type="Gene3D" id="3.30.160.70">
    <property type="entry name" value="Methylated DNA-protein cysteine methyltransferase domain"/>
    <property type="match status" value="1"/>
</dbReference>
<dbReference type="InterPro" id="IPR036388">
    <property type="entry name" value="WH-like_DNA-bd_sf"/>
</dbReference>
<dbReference type="CDD" id="cd06445">
    <property type="entry name" value="ATase"/>
    <property type="match status" value="1"/>
</dbReference>
<dbReference type="Gene3D" id="1.10.10.60">
    <property type="entry name" value="Homeodomain-like"/>
    <property type="match status" value="1"/>
</dbReference>
<dbReference type="OrthoDB" id="9811249at2"/>
<dbReference type="InterPro" id="IPR014048">
    <property type="entry name" value="MethylDNA_cys_MeTrfase_DNA-bd"/>
</dbReference>
<protein>
    <recommendedName>
        <fullName evidence="3">methylated-DNA--[protein]-cysteine S-methyltransferase</fullName>
        <ecNumber evidence="3">2.1.1.63</ecNumber>
    </recommendedName>
</protein>
<dbReference type="InterPro" id="IPR036631">
    <property type="entry name" value="MGMT_N_sf"/>
</dbReference>
<keyword evidence="9" id="KW-0234">DNA repair</keyword>
<dbReference type="AlphaFoldDB" id="A0A4R2KNN1"/>
<dbReference type="Gene3D" id="1.10.10.10">
    <property type="entry name" value="Winged helix-like DNA-binding domain superfamily/Winged helix DNA-binding domain"/>
    <property type="match status" value="1"/>
</dbReference>
<dbReference type="GO" id="GO:0006281">
    <property type="term" value="P:DNA repair"/>
    <property type="evidence" value="ECO:0007669"/>
    <property type="project" value="UniProtKB-KW"/>
</dbReference>
<feature type="domain" description="HTH araC/xylS-type" evidence="11">
    <location>
        <begin position="15"/>
        <end position="111"/>
    </location>
</feature>
<dbReference type="PANTHER" id="PTHR10815:SF13">
    <property type="entry name" value="METHYLATED-DNA--PROTEIN-CYSTEINE METHYLTRANSFERASE"/>
    <property type="match status" value="1"/>
</dbReference>
<comment type="catalytic activity">
    <reaction evidence="1">
        <text>a 4-O-methyl-thymidine in DNA + L-cysteinyl-[protein] = a thymidine in DNA + S-methyl-L-cysteinyl-[protein]</text>
        <dbReference type="Rhea" id="RHEA:53428"/>
        <dbReference type="Rhea" id="RHEA-COMP:10131"/>
        <dbReference type="Rhea" id="RHEA-COMP:10132"/>
        <dbReference type="Rhea" id="RHEA-COMP:13555"/>
        <dbReference type="Rhea" id="RHEA-COMP:13556"/>
        <dbReference type="ChEBI" id="CHEBI:29950"/>
        <dbReference type="ChEBI" id="CHEBI:82612"/>
        <dbReference type="ChEBI" id="CHEBI:137386"/>
        <dbReference type="ChEBI" id="CHEBI:137387"/>
        <dbReference type="EC" id="2.1.1.63"/>
    </reaction>
</comment>
<dbReference type="InterPro" id="IPR001497">
    <property type="entry name" value="MethylDNA_cys_MeTrfase_AS"/>
</dbReference>
<evidence type="ECO:0000256" key="8">
    <source>
        <dbReference type="ARBA" id="ARBA00023163"/>
    </source>
</evidence>
<dbReference type="EMBL" id="SLWY01000040">
    <property type="protein sequence ID" value="TCO75781.1"/>
    <property type="molecule type" value="Genomic_DNA"/>
</dbReference>
<evidence type="ECO:0000256" key="6">
    <source>
        <dbReference type="ARBA" id="ARBA00022763"/>
    </source>
</evidence>
<dbReference type="NCBIfam" id="TIGR00589">
    <property type="entry name" value="ogt"/>
    <property type="match status" value="1"/>
</dbReference>
<dbReference type="GO" id="GO:0003908">
    <property type="term" value="F:methylated-DNA-[protein]-cysteine S-methyltransferase activity"/>
    <property type="evidence" value="ECO:0007669"/>
    <property type="project" value="UniProtKB-EC"/>
</dbReference>
<reference evidence="12 13" key="1">
    <citation type="submission" date="2019-03" db="EMBL/GenBank/DDBJ databases">
        <title>Genomic Encyclopedia of Type Strains, Phase IV (KMG-IV): sequencing the most valuable type-strain genomes for metagenomic binning, comparative biology and taxonomic classification.</title>
        <authorList>
            <person name="Goeker M."/>
        </authorList>
    </citation>
    <scope>NUCLEOTIDE SEQUENCE [LARGE SCALE GENOMIC DNA]</scope>
    <source>
        <strain evidence="12 13">DSM 25287</strain>
    </source>
</reference>
<keyword evidence="4 12" id="KW-0489">Methyltransferase</keyword>
<comment type="similarity">
    <text evidence="2">Belongs to the MGMT family.</text>
</comment>
<evidence type="ECO:0000259" key="11">
    <source>
        <dbReference type="PROSITE" id="PS01124"/>
    </source>
</evidence>
<keyword evidence="7" id="KW-0805">Transcription regulation</keyword>
<dbReference type="InterPro" id="IPR036217">
    <property type="entry name" value="MethylDNA_cys_MeTrfase_DNAb"/>
</dbReference>
<dbReference type="FunFam" id="1.10.10.10:FF:000214">
    <property type="entry name" value="Methylated-DNA--protein-cysteine methyltransferase"/>
    <property type="match status" value="1"/>
</dbReference>
<name>A0A4R2KNN1_9GAMM</name>
<dbReference type="PROSITE" id="PS01124">
    <property type="entry name" value="HTH_ARAC_FAMILY_2"/>
    <property type="match status" value="1"/>
</dbReference>
<keyword evidence="6" id="KW-0227">DNA damage</keyword>
<dbReference type="InterPro" id="IPR009057">
    <property type="entry name" value="Homeodomain-like_sf"/>
</dbReference>
<dbReference type="SUPFAM" id="SSF46689">
    <property type="entry name" value="Homeodomain-like"/>
    <property type="match status" value="1"/>
</dbReference>
<evidence type="ECO:0000313" key="13">
    <source>
        <dbReference type="Proteomes" id="UP000295765"/>
    </source>
</evidence>
<keyword evidence="5 12" id="KW-0808">Transferase</keyword>
<evidence type="ECO:0000313" key="12">
    <source>
        <dbReference type="EMBL" id="TCO75781.1"/>
    </source>
</evidence>
<comment type="catalytic activity">
    <reaction evidence="10">
        <text>a 6-O-methyl-2'-deoxyguanosine in DNA + L-cysteinyl-[protein] = S-methyl-L-cysteinyl-[protein] + a 2'-deoxyguanosine in DNA</text>
        <dbReference type="Rhea" id="RHEA:24000"/>
        <dbReference type="Rhea" id="RHEA-COMP:10131"/>
        <dbReference type="Rhea" id="RHEA-COMP:10132"/>
        <dbReference type="Rhea" id="RHEA-COMP:11367"/>
        <dbReference type="Rhea" id="RHEA-COMP:11368"/>
        <dbReference type="ChEBI" id="CHEBI:29950"/>
        <dbReference type="ChEBI" id="CHEBI:82612"/>
        <dbReference type="ChEBI" id="CHEBI:85445"/>
        <dbReference type="ChEBI" id="CHEBI:85448"/>
        <dbReference type="EC" id="2.1.1.63"/>
    </reaction>
</comment>